<evidence type="ECO:0000313" key="1">
    <source>
        <dbReference type="EMBL" id="CEK78776.1"/>
    </source>
</evidence>
<reference evidence="1" key="1">
    <citation type="submission" date="2014-12" db="EMBL/GenBank/DDBJ databases">
        <title>Insight into the proteome of Arion vulgaris.</title>
        <authorList>
            <person name="Aradska J."/>
            <person name="Bulat T."/>
            <person name="Smidak R."/>
            <person name="Sarate P."/>
            <person name="Gangsoo J."/>
            <person name="Sialana F."/>
            <person name="Bilban M."/>
            <person name="Lubec G."/>
        </authorList>
    </citation>
    <scope>NUCLEOTIDE SEQUENCE</scope>
    <source>
        <tissue evidence="1">Skin</tissue>
    </source>
</reference>
<organism evidence="1">
    <name type="scientific">Arion vulgaris</name>
    <dbReference type="NCBI Taxonomy" id="1028688"/>
    <lineage>
        <taxon>Eukaryota</taxon>
        <taxon>Metazoa</taxon>
        <taxon>Spiralia</taxon>
        <taxon>Lophotrochozoa</taxon>
        <taxon>Mollusca</taxon>
        <taxon>Gastropoda</taxon>
        <taxon>Heterobranchia</taxon>
        <taxon>Euthyneura</taxon>
        <taxon>Panpulmonata</taxon>
        <taxon>Eupulmonata</taxon>
        <taxon>Stylommatophora</taxon>
        <taxon>Helicina</taxon>
        <taxon>Arionoidea</taxon>
        <taxon>Arionidae</taxon>
        <taxon>Arion</taxon>
    </lineage>
</organism>
<gene>
    <name evidence="1" type="primary">ORF111837</name>
</gene>
<dbReference type="AlphaFoldDB" id="A0A0B7AFE1"/>
<accession>A0A0B7AFE1</accession>
<dbReference type="EMBL" id="HACG01031911">
    <property type="protein sequence ID" value="CEK78776.1"/>
    <property type="molecule type" value="Transcribed_RNA"/>
</dbReference>
<proteinExistence type="predicted"/>
<sequence>MLYLVAVTCFCCRVCTWFTSCFNFFLFSIFCHVSSVIQGFLFDDGLPITPSNSSLLYGVPQTLLYPPLLSSVVSQKVLSTQVQK</sequence>
<name>A0A0B7AFE1_9EUPU</name>
<protein>
    <submittedName>
        <fullName evidence="1">Uncharacterized protein</fullName>
    </submittedName>
</protein>